<evidence type="ECO:0000313" key="3">
    <source>
        <dbReference type="Proteomes" id="UP000299102"/>
    </source>
</evidence>
<feature type="compositionally biased region" description="Polar residues" evidence="1">
    <location>
        <begin position="36"/>
        <end position="55"/>
    </location>
</feature>
<comment type="caution">
    <text evidence="2">The sequence shown here is derived from an EMBL/GenBank/DDBJ whole genome shotgun (WGS) entry which is preliminary data.</text>
</comment>
<name>A0A4C1X4L9_EUMVA</name>
<dbReference type="EMBL" id="BGZK01000726">
    <property type="protein sequence ID" value="GBP58080.1"/>
    <property type="molecule type" value="Genomic_DNA"/>
</dbReference>
<keyword evidence="3" id="KW-1185">Reference proteome</keyword>
<gene>
    <name evidence="2" type="ORF">EVAR_39797_1</name>
</gene>
<protein>
    <submittedName>
        <fullName evidence="2">Uncharacterized protein</fullName>
    </submittedName>
</protein>
<sequence length="94" mass="10267">MYRRHDVRQRDPRRGLEDTSLLRRQRARAAHAPASYGQTNYTRPISNPSGTIRESSTSDRAVRAGPTGPTDAGSRALTETESVGVGSCTEVPEL</sequence>
<feature type="region of interest" description="Disordered" evidence="1">
    <location>
        <begin position="1"/>
        <end position="94"/>
    </location>
</feature>
<organism evidence="2 3">
    <name type="scientific">Eumeta variegata</name>
    <name type="common">Bagworm moth</name>
    <name type="synonym">Eumeta japonica</name>
    <dbReference type="NCBI Taxonomy" id="151549"/>
    <lineage>
        <taxon>Eukaryota</taxon>
        <taxon>Metazoa</taxon>
        <taxon>Ecdysozoa</taxon>
        <taxon>Arthropoda</taxon>
        <taxon>Hexapoda</taxon>
        <taxon>Insecta</taxon>
        <taxon>Pterygota</taxon>
        <taxon>Neoptera</taxon>
        <taxon>Endopterygota</taxon>
        <taxon>Lepidoptera</taxon>
        <taxon>Glossata</taxon>
        <taxon>Ditrysia</taxon>
        <taxon>Tineoidea</taxon>
        <taxon>Psychidae</taxon>
        <taxon>Oiketicinae</taxon>
        <taxon>Eumeta</taxon>
    </lineage>
</organism>
<dbReference type="AlphaFoldDB" id="A0A4C1X4L9"/>
<accession>A0A4C1X4L9</accession>
<evidence type="ECO:0000256" key="1">
    <source>
        <dbReference type="SAM" id="MobiDB-lite"/>
    </source>
</evidence>
<proteinExistence type="predicted"/>
<reference evidence="2 3" key="1">
    <citation type="journal article" date="2019" name="Commun. Biol.">
        <title>The bagworm genome reveals a unique fibroin gene that provides high tensile strength.</title>
        <authorList>
            <person name="Kono N."/>
            <person name="Nakamura H."/>
            <person name="Ohtoshi R."/>
            <person name="Tomita M."/>
            <person name="Numata K."/>
            <person name="Arakawa K."/>
        </authorList>
    </citation>
    <scope>NUCLEOTIDE SEQUENCE [LARGE SCALE GENOMIC DNA]</scope>
</reference>
<feature type="compositionally biased region" description="Basic and acidic residues" evidence="1">
    <location>
        <begin position="8"/>
        <end position="21"/>
    </location>
</feature>
<dbReference type="Proteomes" id="UP000299102">
    <property type="component" value="Unassembled WGS sequence"/>
</dbReference>
<evidence type="ECO:0000313" key="2">
    <source>
        <dbReference type="EMBL" id="GBP58080.1"/>
    </source>
</evidence>